<dbReference type="Gene3D" id="3.20.190.20">
    <property type="match status" value="1"/>
</dbReference>
<dbReference type="GO" id="GO:0006508">
    <property type="term" value="P:proteolysis"/>
    <property type="evidence" value="ECO:0007669"/>
    <property type="project" value="UniProtKB-KW"/>
</dbReference>
<keyword evidence="1" id="KW-0645">Protease</keyword>
<dbReference type="GO" id="GO:0004252">
    <property type="term" value="F:serine-type endopeptidase activity"/>
    <property type="evidence" value="ECO:0007669"/>
    <property type="project" value="TreeGrafter"/>
</dbReference>
<evidence type="ECO:0000256" key="3">
    <source>
        <dbReference type="ARBA" id="ARBA00022825"/>
    </source>
</evidence>
<evidence type="ECO:0000256" key="1">
    <source>
        <dbReference type="ARBA" id="ARBA00022670"/>
    </source>
</evidence>
<dbReference type="EMBL" id="UINC01096176">
    <property type="protein sequence ID" value="SVC52843.1"/>
    <property type="molecule type" value="Genomic_DNA"/>
</dbReference>
<name>A0A382MV10_9ZZZZ</name>
<dbReference type="AlphaFoldDB" id="A0A382MV10"/>
<organism evidence="5">
    <name type="scientific">marine metagenome</name>
    <dbReference type="NCBI Taxonomy" id="408172"/>
    <lineage>
        <taxon>unclassified sequences</taxon>
        <taxon>metagenomes</taxon>
        <taxon>ecological metagenomes</taxon>
    </lineage>
</organism>
<evidence type="ECO:0000313" key="5">
    <source>
        <dbReference type="EMBL" id="SVC52843.1"/>
    </source>
</evidence>
<keyword evidence="3" id="KW-0720">Serine protease</keyword>
<feature type="non-terminal residue" evidence="5">
    <location>
        <position position="1"/>
    </location>
</feature>
<dbReference type="Pfam" id="PF17815">
    <property type="entry name" value="PDZ_3"/>
    <property type="match status" value="1"/>
</dbReference>
<proteinExistence type="predicted"/>
<protein>
    <recommendedName>
        <fullName evidence="4">Protease Do-like PDZ domain-containing protein</fullName>
    </recommendedName>
</protein>
<reference evidence="5" key="1">
    <citation type="submission" date="2018-05" db="EMBL/GenBank/DDBJ databases">
        <authorList>
            <person name="Lanie J.A."/>
            <person name="Ng W.-L."/>
            <person name="Kazmierczak K.M."/>
            <person name="Andrzejewski T.M."/>
            <person name="Davidsen T.M."/>
            <person name="Wayne K.J."/>
            <person name="Tettelin H."/>
            <person name="Glass J.I."/>
            <person name="Rusch D."/>
            <person name="Podicherti R."/>
            <person name="Tsui H.-C.T."/>
            <person name="Winkler M.E."/>
        </authorList>
    </citation>
    <scope>NUCLEOTIDE SEQUENCE</scope>
</reference>
<dbReference type="PANTHER" id="PTHR45980:SF9">
    <property type="entry name" value="PROTEASE DO-LIKE 10, MITOCHONDRIAL-RELATED"/>
    <property type="match status" value="1"/>
</dbReference>
<dbReference type="Gene3D" id="2.30.42.10">
    <property type="match status" value="1"/>
</dbReference>
<evidence type="ECO:0000256" key="2">
    <source>
        <dbReference type="ARBA" id="ARBA00022801"/>
    </source>
</evidence>
<accession>A0A382MV10</accession>
<dbReference type="PANTHER" id="PTHR45980">
    <property type="match status" value="1"/>
</dbReference>
<dbReference type="InterPro" id="IPR046449">
    <property type="entry name" value="DEGP_PDZ_sf"/>
</dbReference>
<dbReference type="InterPro" id="IPR041517">
    <property type="entry name" value="DEGP_PDZ"/>
</dbReference>
<sequence length="223" mass="25378">KSPLKLHDIILDVDGFPIDIQGDYLDPDYGHVIMEYLACRDKWAGDIVKLKIWRDGEKQQIDYVLPKADFSQNLIIDGPVGKEPTYVITGGLVFVPLSAEFLSSWGADWQRTAPFRLVHYNKQKAKKDQPSLVVLSLVLPDGYNIGYQERNTQNLVLDQANGRQISKLDDLIEALKKPQEDFHVFKFKKGSSVQKIILDAEKLGEVNQRIAKRYGIAQLQKLK</sequence>
<evidence type="ECO:0000259" key="4">
    <source>
        <dbReference type="Pfam" id="PF17815"/>
    </source>
</evidence>
<dbReference type="InterPro" id="IPR036034">
    <property type="entry name" value="PDZ_sf"/>
</dbReference>
<gene>
    <name evidence="5" type="ORF">METZ01_LOCUS305697</name>
</gene>
<feature type="domain" description="Protease Do-like PDZ" evidence="4">
    <location>
        <begin position="81"/>
        <end position="218"/>
    </location>
</feature>
<keyword evidence="2" id="KW-0378">Hydrolase</keyword>